<dbReference type="AlphaFoldDB" id="A0AA38LR79"/>
<dbReference type="GeneID" id="77728205"/>
<comment type="caution">
    <text evidence="8">The sequence shown here is derived from an EMBL/GenBank/DDBJ whole genome shotgun (WGS) entry which is preliminary data.</text>
</comment>
<keyword evidence="9" id="KW-1185">Reference proteome</keyword>
<dbReference type="SUPFAM" id="SSF103473">
    <property type="entry name" value="MFS general substrate transporter"/>
    <property type="match status" value="2"/>
</dbReference>
<dbReference type="GO" id="GO:0016020">
    <property type="term" value="C:membrane"/>
    <property type="evidence" value="ECO:0007669"/>
    <property type="project" value="UniProtKB-SubCell"/>
</dbReference>
<name>A0AA38LR79_9TREE</name>
<dbReference type="GO" id="GO:0022857">
    <property type="term" value="F:transmembrane transporter activity"/>
    <property type="evidence" value="ECO:0007669"/>
    <property type="project" value="InterPro"/>
</dbReference>
<feature type="region of interest" description="Disordered" evidence="6">
    <location>
        <begin position="327"/>
        <end position="357"/>
    </location>
</feature>
<reference evidence="8" key="1">
    <citation type="journal article" date="2022" name="G3 (Bethesda)">
        <title>High quality genome of the basidiomycete yeast Dioszegia hungarica PDD-24b-2 isolated from cloud water.</title>
        <authorList>
            <person name="Jarrige D."/>
            <person name="Haridas S."/>
            <person name="Bleykasten-Grosshans C."/>
            <person name="Joly M."/>
            <person name="Nadalig T."/>
            <person name="Sancelme M."/>
            <person name="Vuilleumier S."/>
            <person name="Grigoriev I.V."/>
            <person name="Amato P."/>
            <person name="Bringel F."/>
        </authorList>
    </citation>
    <scope>NUCLEOTIDE SEQUENCE</scope>
    <source>
        <strain evidence="8">PDD-24b-2</strain>
    </source>
</reference>
<evidence type="ECO:0000313" key="8">
    <source>
        <dbReference type="EMBL" id="KAI9634122.1"/>
    </source>
</evidence>
<proteinExistence type="predicted"/>
<comment type="subcellular location">
    <subcellularLocation>
        <location evidence="1">Membrane</location>
        <topology evidence="1">Multi-pass membrane protein</topology>
    </subcellularLocation>
</comment>
<evidence type="ECO:0000313" key="9">
    <source>
        <dbReference type="Proteomes" id="UP001164286"/>
    </source>
</evidence>
<feature type="compositionally biased region" description="Low complexity" evidence="6">
    <location>
        <begin position="518"/>
        <end position="530"/>
    </location>
</feature>
<feature type="transmembrane region" description="Helical" evidence="7">
    <location>
        <begin position="148"/>
        <end position="170"/>
    </location>
</feature>
<evidence type="ECO:0008006" key="10">
    <source>
        <dbReference type="Google" id="ProtNLM"/>
    </source>
</evidence>
<evidence type="ECO:0000256" key="3">
    <source>
        <dbReference type="ARBA" id="ARBA00022692"/>
    </source>
</evidence>
<dbReference type="RefSeq" id="XP_052943899.1">
    <property type="nucleotide sequence ID" value="XM_053089000.1"/>
</dbReference>
<dbReference type="InterPro" id="IPR036259">
    <property type="entry name" value="MFS_trans_sf"/>
</dbReference>
<evidence type="ECO:0000256" key="2">
    <source>
        <dbReference type="ARBA" id="ARBA00022448"/>
    </source>
</evidence>
<dbReference type="Proteomes" id="UP001164286">
    <property type="component" value="Unassembled WGS sequence"/>
</dbReference>
<dbReference type="PANTHER" id="PTHR23504">
    <property type="entry name" value="MAJOR FACILITATOR SUPERFAMILY DOMAIN-CONTAINING PROTEIN 10"/>
    <property type="match status" value="1"/>
</dbReference>
<feature type="region of interest" description="Disordered" evidence="6">
    <location>
        <begin position="472"/>
        <end position="548"/>
    </location>
</feature>
<keyword evidence="4 7" id="KW-1133">Transmembrane helix</keyword>
<feature type="transmembrane region" description="Helical" evidence="7">
    <location>
        <begin position="239"/>
        <end position="261"/>
    </location>
</feature>
<dbReference type="EMBL" id="JAKWFO010000008">
    <property type="protein sequence ID" value="KAI9634122.1"/>
    <property type="molecule type" value="Genomic_DNA"/>
</dbReference>
<evidence type="ECO:0000256" key="6">
    <source>
        <dbReference type="SAM" id="MobiDB-lite"/>
    </source>
</evidence>
<dbReference type="Gene3D" id="1.20.1250.20">
    <property type="entry name" value="MFS general substrate transporter like domains"/>
    <property type="match status" value="2"/>
</dbReference>
<feature type="compositionally biased region" description="Low complexity" evidence="6">
    <location>
        <begin position="24"/>
        <end position="42"/>
    </location>
</feature>
<organism evidence="8 9">
    <name type="scientific">Dioszegia hungarica</name>
    <dbReference type="NCBI Taxonomy" id="4972"/>
    <lineage>
        <taxon>Eukaryota</taxon>
        <taxon>Fungi</taxon>
        <taxon>Dikarya</taxon>
        <taxon>Basidiomycota</taxon>
        <taxon>Agaricomycotina</taxon>
        <taxon>Tremellomycetes</taxon>
        <taxon>Tremellales</taxon>
        <taxon>Bulleribasidiaceae</taxon>
        <taxon>Dioszegia</taxon>
    </lineage>
</organism>
<evidence type="ECO:0000256" key="5">
    <source>
        <dbReference type="ARBA" id="ARBA00023136"/>
    </source>
</evidence>
<gene>
    <name evidence="8" type="ORF">MKK02DRAFT_34720</name>
</gene>
<evidence type="ECO:0000256" key="7">
    <source>
        <dbReference type="SAM" id="Phobius"/>
    </source>
</evidence>
<accession>A0AA38LR79</accession>
<feature type="compositionally biased region" description="Basic and acidic residues" evidence="6">
    <location>
        <begin position="480"/>
        <end position="492"/>
    </location>
</feature>
<protein>
    <recommendedName>
        <fullName evidence="10">Major facilitator superfamily MFS-1</fullName>
    </recommendedName>
</protein>
<feature type="region of interest" description="Disordered" evidence="6">
    <location>
        <begin position="1"/>
        <end position="68"/>
    </location>
</feature>
<keyword evidence="3 7" id="KW-0812">Transmembrane</keyword>
<dbReference type="InterPro" id="IPR011701">
    <property type="entry name" value="MFS"/>
</dbReference>
<feature type="transmembrane region" description="Helical" evidence="7">
    <location>
        <begin position="281"/>
        <end position="307"/>
    </location>
</feature>
<feature type="transmembrane region" description="Helical" evidence="7">
    <location>
        <begin position="807"/>
        <end position="828"/>
    </location>
</feature>
<feature type="transmembrane region" description="Helical" evidence="7">
    <location>
        <begin position="182"/>
        <end position="200"/>
    </location>
</feature>
<keyword evidence="5 7" id="KW-0472">Membrane</keyword>
<feature type="transmembrane region" description="Helical" evidence="7">
    <location>
        <begin position="666"/>
        <end position="687"/>
    </location>
</feature>
<sequence>MAQTPPSKIRLPPLPSTADFSDNAIADSPSASTSASDARSPSYFTGGSVPMPRRSARQSFATQRTRRGSRGTVLIHDDVEDIKLPSLVPGIRPAYSTPLPGLPMVVLSIAMLSELLAANLCTPFILKMVEGFYLADGYEKNSETEAEVGLWTGNLISVFFITQFFTSLLWSSIADRHGRRAVIVASLAGSAVALIIFGTSESLPEAICIRLIQGIFGGAVGVFRGSIRDITDDTNASRAYAVLGFSWGFGGVMGPILGGNFESPAQNWPGTFLANFPLFRSFPYILPTILGALILFAGAIMACFLSWDGGVRGGSRITLPAEKDEALVPVPDDDGTPLRPVSPAPSHGTAVPSMRGHRDMLSPGMAETAAGGAGYPGLSQQVPHARRDSRASLGTAYGYGGIRSKHPTLAARAALDAARRVSTADGPDDGEDEEEQSRPLNFAQKLLLANEENTFNINDLWVSAAVAQDSAVFDDDEEYDNRSDEEGDRTDNATESNHSTPQPSPSLAPPSSYGRTTGRAVSGRRVASSSLQRTLPGHRLSVSHGGRRFSTASGNMPAIFANTGLRTPPASIRFGHSPNAEANEEDPFFSTPAPRMGGLSVIAERPSARETTPLSPGAQVMEKQPSSWSLLPKMMILQYGMLAFHNTTHDQVFLSFLTTQYKSGGIGLNPANFSFLIAIMCLFQLVYQFWLYPRLGPPLGKFSHLQMFRLGCMFYIPSYMALPLLRAFASPDQSGGFLIMTCNAVRYCGGTLAYTSVMVLVNAMSPPNVVGLSNGLAQSTVSFARFFGPVIGGALWSSSINGNPEGYAHGFYICTALCAVQIAGSFLIR</sequence>
<feature type="transmembrane region" description="Helical" evidence="7">
    <location>
        <begin position="737"/>
        <end position="761"/>
    </location>
</feature>
<evidence type="ECO:0000256" key="1">
    <source>
        <dbReference type="ARBA" id="ARBA00004141"/>
    </source>
</evidence>
<evidence type="ECO:0000256" key="4">
    <source>
        <dbReference type="ARBA" id="ARBA00022989"/>
    </source>
</evidence>
<dbReference type="PANTHER" id="PTHR23504:SF17">
    <property type="entry name" value="MAJOR FACILITATOR SUPERFAMILY (MFS) PROFILE DOMAIN-CONTAINING PROTEIN"/>
    <property type="match status" value="1"/>
</dbReference>
<dbReference type="PRINTS" id="PR01035">
    <property type="entry name" value="TCRTETA"/>
</dbReference>
<feature type="transmembrane region" description="Helical" evidence="7">
    <location>
        <begin position="206"/>
        <end position="227"/>
    </location>
</feature>
<keyword evidence="2" id="KW-0813">Transport</keyword>
<dbReference type="Pfam" id="PF07690">
    <property type="entry name" value="MFS_1"/>
    <property type="match status" value="1"/>
</dbReference>
<feature type="transmembrane region" description="Helical" evidence="7">
    <location>
        <begin position="102"/>
        <end position="126"/>
    </location>
</feature>
<feature type="transmembrane region" description="Helical" evidence="7">
    <location>
        <begin position="707"/>
        <end position="725"/>
    </location>
</feature>
<dbReference type="InterPro" id="IPR001958">
    <property type="entry name" value="Tet-R_TetA/multi-R_MdtG-like"/>
</dbReference>